<comment type="caution">
    <text evidence="2">The sequence shown here is derived from an EMBL/GenBank/DDBJ whole genome shotgun (WGS) entry which is preliminary data.</text>
</comment>
<dbReference type="AlphaFoldDB" id="A0A8S2THQ5"/>
<sequence>MTIKNLVQLFLYNNIFRYNEHIYTFTKGSPTTMPITDKLSSIYLFQWQAKLWRIIKQKDEFFGRCKDELFFAWNSSSNELHDLLQ</sequence>
<dbReference type="Proteomes" id="UP000681720">
    <property type="component" value="Unassembled WGS sequence"/>
</dbReference>
<accession>A0A8S2THQ5</accession>
<organism evidence="2 3">
    <name type="scientific">Rotaria magnacalcarata</name>
    <dbReference type="NCBI Taxonomy" id="392030"/>
    <lineage>
        <taxon>Eukaryota</taxon>
        <taxon>Metazoa</taxon>
        <taxon>Spiralia</taxon>
        <taxon>Gnathifera</taxon>
        <taxon>Rotifera</taxon>
        <taxon>Eurotatoria</taxon>
        <taxon>Bdelloidea</taxon>
        <taxon>Philodinida</taxon>
        <taxon>Philodinidae</taxon>
        <taxon>Rotaria</taxon>
    </lineage>
</organism>
<reference evidence="2" key="1">
    <citation type="submission" date="2021-02" db="EMBL/GenBank/DDBJ databases">
        <authorList>
            <person name="Nowell W R."/>
        </authorList>
    </citation>
    <scope>NUCLEOTIDE SEQUENCE</scope>
</reference>
<evidence type="ECO:0000313" key="3">
    <source>
        <dbReference type="Proteomes" id="UP000681720"/>
    </source>
</evidence>
<evidence type="ECO:0000313" key="1">
    <source>
        <dbReference type="EMBL" id="CAF4170019.1"/>
    </source>
</evidence>
<name>A0A8S2THQ5_9BILA</name>
<gene>
    <name evidence="1" type="ORF">BYL167_LOCUS22358</name>
    <name evidence="2" type="ORF">GIL414_LOCUS25412</name>
</gene>
<dbReference type="EMBL" id="CAJOBJ010034309">
    <property type="protein sequence ID" value="CAF4291136.1"/>
    <property type="molecule type" value="Genomic_DNA"/>
</dbReference>
<evidence type="ECO:0000313" key="2">
    <source>
        <dbReference type="EMBL" id="CAF4291136.1"/>
    </source>
</evidence>
<proteinExistence type="predicted"/>
<protein>
    <submittedName>
        <fullName evidence="2">Uncharacterized protein</fullName>
    </submittedName>
</protein>
<dbReference type="EMBL" id="CAJOBH010012556">
    <property type="protein sequence ID" value="CAF4170019.1"/>
    <property type="molecule type" value="Genomic_DNA"/>
</dbReference>
<feature type="non-terminal residue" evidence="2">
    <location>
        <position position="85"/>
    </location>
</feature>
<dbReference type="Proteomes" id="UP000681967">
    <property type="component" value="Unassembled WGS sequence"/>
</dbReference>